<dbReference type="InterPro" id="IPR029044">
    <property type="entry name" value="Nucleotide-diphossugar_trans"/>
</dbReference>
<evidence type="ECO:0000313" key="1">
    <source>
        <dbReference type="EMBL" id="KKM72026.1"/>
    </source>
</evidence>
<reference evidence="1" key="1">
    <citation type="journal article" date="2015" name="Nature">
        <title>Complex archaea that bridge the gap between prokaryotes and eukaryotes.</title>
        <authorList>
            <person name="Spang A."/>
            <person name="Saw J.H."/>
            <person name="Jorgensen S.L."/>
            <person name="Zaremba-Niedzwiedzka K."/>
            <person name="Martijn J."/>
            <person name="Lind A.E."/>
            <person name="van Eijk R."/>
            <person name="Schleper C."/>
            <person name="Guy L."/>
            <person name="Ettema T.J."/>
        </authorList>
    </citation>
    <scope>NUCLEOTIDE SEQUENCE</scope>
</reference>
<organism evidence="1">
    <name type="scientific">marine sediment metagenome</name>
    <dbReference type="NCBI Taxonomy" id="412755"/>
    <lineage>
        <taxon>unclassified sequences</taxon>
        <taxon>metagenomes</taxon>
        <taxon>ecological metagenomes</taxon>
    </lineage>
</organism>
<dbReference type="AlphaFoldDB" id="A0A0F9KBG1"/>
<accession>A0A0F9KBG1</accession>
<name>A0A0F9KBG1_9ZZZZ</name>
<evidence type="ECO:0008006" key="2">
    <source>
        <dbReference type="Google" id="ProtNLM"/>
    </source>
</evidence>
<gene>
    <name evidence="1" type="ORF">LCGC14_1424610</name>
</gene>
<dbReference type="SUPFAM" id="SSF53448">
    <property type="entry name" value="Nucleotide-diphospho-sugar transferases"/>
    <property type="match status" value="1"/>
</dbReference>
<protein>
    <recommendedName>
        <fullName evidence="2">Glycosyltransferase 2-like domain-containing protein</fullName>
    </recommendedName>
</protein>
<comment type="caution">
    <text evidence="1">The sequence shown here is derived from an EMBL/GenBank/DDBJ whole genome shotgun (WGS) entry which is preliminary data.</text>
</comment>
<dbReference type="EMBL" id="LAZR01009537">
    <property type="protein sequence ID" value="KKM72026.1"/>
    <property type="molecule type" value="Genomic_DNA"/>
</dbReference>
<proteinExistence type="predicted"/>
<dbReference type="Gene3D" id="3.90.550.10">
    <property type="entry name" value="Spore Coat Polysaccharide Biosynthesis Protein SpsA, Chain A"/>
    <property type="match status" value="1"/>
</dbReference>
<sequence length="203" mass="23017">MSEPNVMVGVPMTPNMSADIRMAFWCYQEVGENGWHLKAERGGTAARNKNVIINDFLDGDYTHLFFLNNDTWPDEGHIKDLIACDKDIVSGITPSFYDDFFWMGQIVKDVQIKLNEVPAQLTQAVRAGGPAMLIKRKVLKAMKFPWFDFEQVDVGAEKSEDYAFCDKAIEQGFEVWIEPKVVCHHNHNGVDILTMAKAVQCQN</sequence>